<dbReference type="PROSITE" id="PS50011">
    <property type="entry name" value="PROTEIN_KINASE_DOM"/>
    <property type="match status" value="1"/>
</dbReference>
<dbReference type="AlphaFoldDB" id="A0A813KEU3"/>
<dbReference type="GO" id="GO:0004672">
    <property type="term" value="F:protein kinase activity"/>
    <property type="evidence" value="ECO:0007669"/>
    <property type="project" value="InterPro"/>
</dbReference>
<keyword evidence="1" id="KW-0808">Transferase</keyword>
<dbReference type="EMBL" id="CAJNNW010029573">
    <property type="protein sequence ID" value="CAE8700726.1"/>
    <property type="molecule type" value="Genomic_DNA"/>
</dbReference>
<evidence type="ECO:0000256" key="4">
    <source>
        <dbReference type="ARBA" id="ARBA00022840"/>
    </source>
</evidence>
<accession>A0A813KEU3</accession>
<organism evidence="6 7">
    <name type="scientific">Polarella glacialis</name>
    <name type="common">Dinoflagellate</name>
    <dbReference type="NCBI Taxonomy" id="89957"/>
    <lineage>
        <taxon>Eukaryota</taxon>
        <taxon>Sar</taxon>
        <taxon>Alveolata</taxon>
        <taxon>Dinophyceae</taxon>
        <taxon>Suessiales</taxon>
        <taxon>Suessiaceae</taxon>
        <taxon>Polarella</taxon>
    </lineage>
</organism>
<feature type="non-terminal residue" evidence="6">
    <location>
        <position position="116"/>
    </location>
</feature>
<keyword evidence="3" id="KW-0418">Kinase</keyword>
<dbReference type="Proteomes" id="UP000626109">
    <property type="component" value="Unassembled WGS sequence"/>
</dbReference>
<reference evidence="6" key="1">
    <citation type="submission" date="2021-02" db="EMBL/GenBank/DDBJ databases">
        <authorList>
            <person name="Dougan E. K."/>
            <person name="Rhodes N."/>
            <person name="Thang M."/>
            <person name="Chan C."/>
        </authorList>
    </citation>
    <scope>NUCLEOTIDE SEQUENCE</scope>
</reference>
<dbReference type="SUPFAM" id="SSF56112">
    <property type="entry name" value="Protein kinase-like (PK-like)"/>
    <property type="match status" value="1"/>
</dbReference>
<dbReference type="InterPro" id="IPR008271">
    <property type="entry name" value="Ser/Thr_kinase_AS"/>
</dbReference>
<dbReference type="InterPro" id="IPR011009">
    <property type="entry name" value="Kinase-like_dom_sf"/>
</dbReference>
<keyword evidence="4" id="KW-0067">ATP-binding</keyword>
<dbReference type="InterPro" id="IPR050538">
    <property type="entry name" value="MAP_kinase_kinase_kinase"/>
</dbReference>
<evidence type="ECO:0000256" key="1">
    <source>
        <dbReference type="ARBA" id="ARBA00022679"/>
    </source>
</evidence>
<evidence type="ECO:0000313" key="6">
    <source>
        <dbReference type="EMBL" id="CAE8700726.1"/>
    </source>
</evidence>
<evidence type="ECO:0000259" key="5">
    <source>
        <dbReference type="PROSITE" id="PS50011"/>
    </source>
</evidence>
<comment type="caution">
    <text evidence="6">The sequence shown here is derived from an EMBL/GenBank/DDBJ whole genome shotgun (WGS) entry which is preliminary data.</text>
</comment>
<proteinExistence type="predicted"/>
<name>A0A813KEU3_POLGL</name>
<gene>
    <name evidence="6" type="ORF">PGLA2088_LOCUS31755</name>
</gene>
<dbReference type="PROSITE" id="PS00108">
    <property type="entry name" value="PROTEIN_KINASE_ST"/>
    <property type="match status" value="1"/>
</dbReference>
<protein>
    <recommendedName>
        <fullName evidence="5">Protein kinase domain-containing protein</fullName>
    </recommendedName>
</protein>
<feature type="domain" description="Protein kinase" evidence="5">
    <location>
        <begin position="1"/>
        <end position="116"/>
    </location>
</feature>
<dbReference type="PANTHER" id="PTHR48016:SF56">
    <property type="entry name" value="MAPKK KINASE"/>
    <property type="match status" value="1"/>
</dbReference>
<dbReference type="GO" id="GO:0005524">
    <property type="term" value="F:ATP binding"/>
    <property type="evidence" value="ECO:0007669"/>
    <property type="project" value="UniProtKB-KW"/>
</dbReference>
<dbReference type="Pfam" id="PF00069">
    <property type="entry name" value="Pkinase"/>
    <property type="match status" value="1"/>
</dbReference>
<sequence>IYGVFLASVSQSNNLDAGFPQKRVELILMEQCTYSFYDELEEFGPAGEESAARIMTSVFAALAYIHDQGIVHRDVKAANILISATDRRVLLSDFGMAVQPAVEENINWMSGTPGHI</sequence>
<evidence type="ECO:0000313" key="7">
    <source>
        <dbReference type="Proteomes" id="UP000626109"/>
    </source>
</evidence>
<dbReference type="PANTHER" id="PTHR48016">
    <property type="entry name" value="MAP KINASE KINASE KINASE SSK2-RELATED-RELATED"/>
    <property type="match status" value="1"/>
</dbReference>
<evidence type="ECO:0000256" key="2">
    <source>
        <dbReference type="ARBA" id="ARBA00022741"/>
    </source>
</evidence>
<evidence type="ECO:0000256" key="3">
    <source>
        <dbReference type="ARBA" id="ARBA00022777"/>
    </source>
</evidence>
<keyword evidence="2" id="KW-0547">Nucleotide-binding</keyword>
<dbReference type="InterPro" id="IPR000719">
    <property type="entry name" value="Prot_kinase_dom"/>
</dbReference>
<dbReference type="Gene3D" id="1.10.510.10">
    <property type="entry name" value="Transferase(Phosphotransferase) domain 1"/>
    <property type="match status" value="1"/>
</dbReference>
<feature type="non-terminal residue" evidence="6">
    <location>
        <position position="1"/>
    </location>
</feature>